<evidence type="ECO:0000259" key="7">
    <source>
        <dbReference type="Pfam" id="PF12894"/>
    </source>
</evidence>
<evidence type="ECO:0000313" key="9">
    <source>
        <dbReference type="Proteomes" id="UP000789390"/>
    </source>
</evidence>
<protein>
    <recommendedName>
        <fullName evidence="7">Anaphase-promoting complex subunit 4-like WD40 domain-containing protein</fullName>
    </recommendedName>
</protein>
<dbReference type="PROSITE" id="PS50082">
    <property type="entry name" value="WD_REPEATS_2"/>
    <property type="match status" value="5"/>
</dbReference>
<dbReference type="AlphaFoldDB" id="A0A8J2RPR6"/>
<dbReference type="PANTHER" id="PTHR22846">
    <property type="entry name" value="WD40 REPEAT PROTEIN"/>
    <property type="match status" value="1"/>
</dbReference>
<gene>
    <name evidence="8" type="ORF">DGAL_LOCUS9781</name>
</gene>
<comment type="subcellular location">
    <subcellularLocation>
        <location evidence="1">Nucleus</location>
    </subcellularLocation>
</comment>
<evidence type="ECO:0000256" key="6">
    <source>
        <dbReference type="PROSITE-ProRule" id="PRU00221"/>
    </source>
</evidence>
<dbReference type="InterPro" id="IPR019775">
    <property type="entry name" value="WD40_repeat_CS"/>
</dbReference>
<dbReference type="SMART" id="SM00320">
    <property type="entry name" value="WD40"/>
    <property type="match status" value="7"/>
</dbReference>
<feature type="repeat" description="WD" evidence="6">
    <location>
        <begin position="548"/>
        <end position="582"/>
    </location>
</feature>
<dbReference type="Gene3D" id="2.130.10.10">
    <property type="entry name" value="YVTN repeat-like/Quinoprotein amine dehydrogenase"/>
    <property type="match status" value="1"/>
</dbReference>
<organism evidence="8 9">
    <name type="scientific">Daphnia galeata</name>
    <dbReference type="NCBI Taxonomy" id="27404"/>
    <lineage>
        <taxon>Eukaryota</taxon>
        <taxon>Metazoa</taxon>
        <taxon>Ecdysozoa</taxon>
        <taxon>Arthropoda</taxon>
        <taxon>Crustacea</taxon>
        <taxon>Branchiopoda</taxon>
        <taxon>Diplostraca</taxon>
        <taxon>Cladocera</taxon>
        <taxon>Anomopoda</taxon>
        <taxon>Daphniidae</taxon>
        <taxon>Daphnia</taxon>
    </lineage>
</organism>
<dbReference type="Proteomes" id="UP000789390">
    <property type="component" value="Unassembled WGS sequence"/>
</dbReference>
<dbReference type="Pfam" id="PF00400">
    <property type="entry name" value="WD40"/>
    <property type="match status" value="4"/>
</dbReference>
<dbReference type="InterPro" id="IPR036322">
    <property type="entry name" value="WD40_repeat_dom_sf"/>
</dbReference>
<proteinExistence type="inferred from homology"/>
<dbReference type="InterPro" id="IPR024977">
    <property type="entry name" value="Apc4-like_WD40_dom"/>
</dbReference>
<dbReference type="SUPFAM" id="SSF50978">
    <property type="entry name" value="WD40 repeat-like"/>
    <property type="match status" value="1"/>
</dbReference>
<comment type="similarity">
    <text evidence="5">Belongs to the WD repeat EBI family.</text>
</comment>
<keyword evidence="3" id="KW-0677">Repeat</keyword>
<feature type="repeat" description="WD" evidence="6">
    <location>
        <begin position="782"/>
        <end position="813"/>
    </location>
</feature>
<evidence type="ECO:0000256" key="4">
    <source>
        <dbReference type="ARBA" id="ARBA00023242"/>
    </source>
</evidence>
<sequence length="862" mass="95668">MESTSSTTTSFPSASASNTVYLETISSSSDFSDSSLDSVFPETTIVGQRRKGILYCFLCQEISSDSCCKDNHLVFDVSDIIHCAIGSHVVLFYQTIKNLDSAIDQRNKYGEVLKNVETSLRRLTTSVQEKIADNNQQISLLVATKNEIVSRRDNFLSAGASSLTDRQDFRSQIAECTKTVANDCASAAKIYQLYSNLQQSYLKVTIDGPYGNLSSVRVESSIDGPINILHVMDEDQYPEEYSTGGDARRVVAYALETSLDINERKNEQVRRIYPAKANNIMQKALLRRSPFPAPRTLICAPETLVQTPSLKIPFECRNKSPTLSKLSIKRLSTDDESTYITVTNDSTLQLKGNVSPPTPAQHTVESLKQTTTTTEKNLKSKSLVFLPDSSQFSTDSHLNSTLSDNESSPISFRRSPPSFIFPVGSKITGTIPNNEILPFDLTPPDSPEFYEVPEGPNLNNPVFHSVNLEDAVLENRRFAADRIRNALKNTCVWHPQNNWLATTSDGPDALIWMLPLQNEIKNEKKILDDSKHGNLSDSLRKQNRRVALDHSNDPVFQIAWNPNGTLLVTGSEKGVIRFWSTECNLDPSIPPEAETMVETHENEVLVLKFSPSGKYLLSGGMDSKILAWDMDRLSLRQTFTCHSAPICDVDWKVNSNIFVSCAYNGCIYIHRVGHGNPLRSISDYPRWIKSVRWNPGADVLAACSVDSSLQIWKDALKISSEPVELNGHYRSVNAISWRPFSSGSSATAMENDSVYNKYLASGSDDGTVVIWHVSSKTKMFLNSKNKSCVKCLCFSPNGKLLAAGREDGHVDCWFAKKGKLFGSIKLSSTIYTIGWDITGTQLAAAVGDFGAEYFEIAKLKKE</sequence>
<dbReference type="InterPro" id="IPR045183">
    <property type="entry name" value="Ebi-like"/>
</dbReference>
<comment type="caution">
    <text evidence="8">The sequence shown here is derived from an EMBL/GenBank/DDBJ whole genome shotgun (WGS) entry which is preliminary data.</text>
</comment>
<dbReference type="PANTHER" id="PTHR22846:SF2">
    <property type="entry name" value="F-BOX-LIKE_WD REPEAT-CONTAINING PROTEIN EBI"/>
    <property type="match status" value="1"/>
</dbReference>
<evidence type="ECO:0000256" key="1">
    <source>
        <dbReference type="ARBA" id="ARBA00004123"/>
    </source>
</evidence>
<name>A0A8J2RPR6_9CRUS</name>
<dbReference type="EMBL" id="CAKKLH010000224">
    <property type="protein sequence ID" value="CAH0106624.1"/>
    <property type="molecule type" value="Genomic_DNA"/>
</dbReference>
<dbReference type="PROSITE" id="PS50294">
    <property type="entry name" value="WD_REPEATS_REGION"/>
    <property type="match status" value="2"/>
</dbReference>
<feature type="repeat" description="WD" evidence="6">
    <location>
        <begin position="597"/>
        <end position="638"/>
    </location>
</feature>
<evidence type="ECO:0000256" key="3">
    <source>
        <dbReference type="ARBA" id="ARBA00022737"/>
    </source>
</evidence>
<feature type="repeat" description="WD" evidence="6">
    <location>
        <begin position="681"/>
        <end position="713"/>
    </location>
</feature>
<evidence type="ECO:0000256" key="2">
    <source>
        <dbReference type="ARBA" id="ARBA00022574"/>
    </source>
</evidence>
<dbReference type="OrthoDB" id="2013972at2759"/>
<accession>A0A8J2RPR6</accession>
<reference evidence="8" key="1">
    <citation type="submission" date="2021-11" db="EMBL/GenBank/DDBJ databases">
        <authorList>
            <person name="Schell T."/>
        </authorList>
    </citation>
    <scope>NUCLEOTIDE SEQUENCE</scope>
    <source>
        <strain evidence="8">M5</strain>
    </source>
</reference>
<dbReference type="Pfam" id="PF12894">
    <property type="entry name" value="ANAPC4_WD40"/>
    <property type="match status" value="1"/>
</dbReference>
<dbReference type="InterPro" id="IPR001680">
    <property type="entry name" value="WD40_rpt"/>
</dbReference>
<dbReference type="InterPro" id="IPR015943">
    <property type="entry name" value="WD40/YVTN_repeat-like_dom_sf"/>
</dbReference>
<feature type="repeat" description="WD" evidence="6">
    <location>
        <begin position="756"/>
        <end position="781"/>
    </location>
</feature>
<keyword evidence="4" id="KW-0539">Nucleus</keyword>
<dbReference type="FunFam" id="2.130.10.10:FF:003610">
    <property type="entry name" value="Uncharacterized protein"/>
    <property type="match status" value="1"/>
</dbReference>
<keyword evidence="2 6" id="KW-0853">WD repeat</keyword>
<keyword evidence="9" id="KW-1185">Reference proteome</keyword>
<dbReference type="CDD" id="cd00200">
    <property type="entry name" value="WD40"/>
    <property type="match status" value="1"/>
</dbReference>
<feature type="domain" description="Anaphase-promoting complex subunit 4-like WD40" evidence="7">
    <location>
        <begin position="759"/>
        <end position="836"/>
    </location>
</feature>
<evidence type="ECO:0000313" key="8">
    <source>
        <dbReference type="EMBL" id="CAH0106624.1"/>
    </source>
</evidence>
<evidence type="ECO:0000256" key="5">
    <source>
        <dbReference type="ARBA" id="ARBA00025741"/>
    </source>
</evidence>
<dbReference type="GO" id="GO:0006357">
    <property type="term" value="P:regulation of transcription by RNA polymerase II"/>
    <property type="evidence" value="ECO:0007669"/>
    <property type="project" value="TreeGrafter"/>
</dbReference>
<dbReference type="PROSITE" id="PS00678">
    <property type="entry name" value="WD_REPEATS_1"/>
    <property type="match status" value="1"/>
</dbReference>
<dbReference type="GO" id="GO:0003714">
    <property type="term" value="F:transcription corepressor activity"/>
    <property type="evidence" value="ECO:0007669"/>
    <property type="project" value="InterPro"/>
</dbReference>
<dbReference type="GO" id="GO:0000118">
    <property type="term" value="C:histone deacetylase complex"/>
    <property type="evidence" value="ECO:0007669"/>
    <property type="project" value="TreeGrafter"/>
</dbReference>